<evidence type="ECO:0000256" key="3">
    <source>
        <dbReference type="ARBA" id="ARBA00022737"/>
    </source>
</evidence>
<keyword evidence="4 7" id="KW-0863">Zinc-finger</keyword>
<dbReference type="Gene3D" id="3.30.160.60">
    <property type="entry name" value="Classic Zinc Finger"/>
    <property type="match status" value="2"/>
</dbReference>
<feature type="domain" description="C2H2-type" evidence="9">
    <location>
        <begin position="50"/>
        <end position="79"/>
    </location>
</feature>
<keyword evidence="11" id="KW-1185">Reference proteome</keyword>
<comment type="subcellular location">
    <subcellularLocation>
        <location evidence="1">Nucleus</location>
    </subcellularLocation>
</comment>
<evidence type="ECO:0000259" key="9">
    <source>
        <dbReference type="PROSITE" id="PS50157"/>
    </source>
</evidence>
<feature type="compositionally biased region" description="Polar residues" evidence="8">
    <location>
        <begin position="104"/>
        <end position="123"/>
    </location>
</feature>
<dbReference type="GO" id="GO:0000978">
    <property type="term" value="F:RNA polymerase II cis-regulatory region sequence-specific DNA binding"/>
    <property type="evidence" value="ECO:0007669"/>
    <property type="project" value="InterPro"/>
</dbReference>
<feature type="compositionally biased region" description="Polar residues" evidence="8">
    <location>
        <begin position="161"/>
        <end position="171"/>
    </location>
</feature>
<dbReference type="SUPFAM" id="SSF57667">
    <property type="entry name" value="beta-beta-alpha zinc fingers"/>
    <property type="match status" value="1"/>
</dbReference>
<dbReference type="GO" id="GO:0000785">
    <property type="term" value="C:chromatin"/>
    <property type="evidence" value="ECO:0007669"/>
    <property type="project" value="TreeGrafter"/>
</dbReference>
<dbReference type="PANTHER" id="PTHR40626">
    <property type="entry name" value="MIP31509P"/>
    <property type="match status" value="1"/>
</dbReference>
<evidence type="ECO:0000256" key="7">
    <source>
        <dbReference type="PROSITE-ProRule" id="PRU00042"/>
    </source>
</evidence>
<feature type="compositionally biased region" description="Basic residues" evidence="8">
    <location>
        <begin position="71"/>
        <end position="81"/>
    </location>
</feature>
<dbReference type="InterPro" id="IPR013087">
    <property type="entry name" value="Znf_C2H2_type"/>
</dbReference>
<organism evidence="10 11">
    <name type="scientific">Rhizopus oryzae</name>
    <name type="common">Mucormycosis agent</name>
    <name type="synonym">Rhizopus arrhizus var. delemar</name>
    <dbReference type="NCBI Taxonomy" id="64495"/>
    <lineage>
        <taxon>Eukaryota</taxon>
        <taxon>Fungi</taxon>
        <taxon>Fungi incertae sedis</taxon>
        <taxon>Mucoromycota</taxon>
        <taxon>Mucoromycotina</taxon>
        <taxon>Mucoromycetes</taxon>
        <taxon>Mucorales</taxon>
        <taxon>Mucorineae</taxon>
        <taxon>Rhizopodaceae</taxon>
        <taxon>Rhizopus</taxon>
    </lineage>
</organism>
<dbReference type="InterPro" id="IPR036236">
    <property type="entry name" value="Znf_C2H2_sf"/>
</dbReference>
<keyword evidence="5" id="KW-0862">Zinc</keyword>
<dbReference type="AlphaFoldDB" id="A0A9P6XEL0"/>
<evidence type="ECO:0000256" key="6">
    <source>
        <dbReference type="ARBA" id="ARBA00023242"/>
    </source>
</evidence>
<dbReference type="FunFam" id="3.30.160.60:FF:002343">
    <property type="entry name" value="Zinc finger protein 33A"/>
    <property type="match status" value="1"/>
</dbReference>
<evidence type="ECO:0000313" key="10">
    <source>
        <dbReference type="EMBL" id="KAG1311638.1"/>
    </source>
</evidence>
<dbReference type="Pfam" id="PF00096">
    <property type="entry name" value="zf-C2H2"/>
    <property type="match status" value="1"/>
</dbReference>
<dbReference type="GO" id="GO:0008270">
    <property type="term" value="F:zinc ion binding"/>
    <property type="evidence" value="ECO:0007669"/>
    <property type="project" value="UniProtKB-KW"/>
</dbReference>
<name>A0A9P6XEL0_RHIOR</name>
<gene>
    <name evidence="10" type="ORF">G6F64_003661</name>
</gene>
<sequence length="262" mass="30546">MSQKKKTVTRARRNEPKIFQCTGYGDCNMVFSRSEHLARHARKHTGEKPYKCIVPNCDRTFSRIDNMMQHTHTHSRNKKKSPLSSSPKSVPDDNMMINVPPTSPKINFQPTTHNNQSMPSPIYNQKPIQEQQQNYSPILMSSTRPYPPWPYPSPKTSPSSFNEPKNNSPDSSPIKKTFFQTLDNRRYIDLAMPIQHVGQFSIRDEERVTVTADEYEALEGFGQFCTKPREHQAIPVRFSQIYTFRQHIHLVQESWIRRTYFG</sequence>
<evidence type="ECO:0000256" key="5">
    <source>
        <dbReference type="ARBA" id="ARBA00022833"/>
    </source>
</evidence>
<dbReference type="OrthoDB" id="6365676at2759"/>
<dbReference type="GO" id="GO:0005634">
    <property type="term" value="C:nucleus"/>
    <property type="evidence" value="ECO:0007669"/>
    <property type="project" value="UniProtKB-SubCell"/>
</dbReference>
<feature type="region of interest" description="Disordered" evidence="8">
    <location>
        <begin position="139"/>
        <end position="175"/>
    </location>
</feature>
<keyword evidence="2" id="KW-0479">Metal-binding</keyword>
<dbReference type="PROSITE" id="PS00028">
    <property type="entry name" value="ZINC_FINGER_C2H2_1"/>
    <property type="match status" value="1"/>
</dbReference>
<dbReference type="EMBL" id="JAANQT010000367">
    <property type="protein sequence ID" value="KAG1311638.1"/>
    <property type="molecule type" value="Genomic_DNA"/>
</dbReference>
<evidence type="ECO:0000313" key="11">
    <source>
        <dbReference type="Proteomes" id="UP000716291"/>
    </source>
</evidence>
<comment type="caution">
    <text evidence="10">The sequence shown here is derived from an EMBL/GenBank/DDBJ whole genome shotgun (WGS) entry which is preliminary data.</text>
</comment>
<protein>
    <recommendedName>
        <fullName evidence="9">C2H2-type domain-containing protein</fullName>
    </recommendedName>
</protein>
<dbReference type="PROSITE" id="PS50157">
    <property type="entry name" value="ZINC_FINGER_C2H2_2"/>
    <property type="match status" value="2"/>
</dbReference>
<evidence type="ECO:0000256" key="1">
    <source>
        <dbReference type="ARBA" id="ARBA00004123"/>
    </source>
</evidence>
<reference evidence="10" key="1">
    <citation type="journal article" date="2020" name="Microb. Genom.">
        <title>Genetic diversity of clinical and environmental Mucorales isolates obtained from an investigation of mucormycosis cases among solid organ transplant recipients.</title>
        <authorList>
            <person name="Nguyen M.H."/>
            <person name="Kaul D."/>
            <person name="Muto C."/>
            <person name="Cheng S.J."/>
            <person name="Richter R.A."/>
            <person name="Bruno V.M."/>
            <person name="Liu G."/>
            <person name="Beyhan S."/>
            <person name="Sundermann A.J."/>
            <person name="Mounaud S."/>
            <person name="Pasculle A.W."/>
            <person name="Nierman W.C."/>
            <person name="Driscoll E."/>
            <person name="Cumbie R."/>
            <person name="Clancy C.J."/>
            <person name="Dupont C.L."/>
        </authorList>
    </citation>
    <scope>NUCLEOTIDE SEQUENCE</scope>
    <source>
        <strain evidence="10">GL11</strain>
    </source>
</reference>
<dbReference type="PANTHER" id="PTHR40626:SF32">
    <property type="entry name" value="ZINC FINGER PROTEIN RST2"/>
    <property type="match status" value="1"/>
</dbReference>
<keyword evidence="6" id="KW-0539">Nucleus</keyword>
<keyword evidence="3" id="KW-0677">Repeat</keyword>
<feature type="compositionally biased region" description="Pro residues" evidence="8">
    <location>
        <begin position="145"/>
        <end position="155"/>
    </location>
</feature>
<evidence type="ECO:0000256" key="4">
    <source>
        <dbReference type="ARBA" id="ARBA00022771"/>
    </source>
</evidence>
<evidence type="ECO:0000256" key="8">
    <source>
        <dbReference type="SAM" id="MobiDB-lite"/>
    </source>
</evidence>
<accession>A0A9P6XEL0</accession>
<dbReference type="SMART" id="SM00355">
    <property type="entry name" value="ZnF_C2H2"/>
    <property type="match status" value="2"/>
</dbReference>
<dbReference type="GO" id="GO:0000981">
    <property type="term" value="F:DNA-binding transcription factor activity, RNA polymerase II-specific"/>
    <property type="evidence" value="ECO:0007669"/>
    <property type="project" value="InterPro"/>
</dbReference>
<evidence type="ECO:0000256" key="2">
    <source>
        <dbReference type="ARBA" id="ARBA00022723"/>
    </source>
</evidence>
<dbReference type="Proteomes" id="UP000716291">
    <property type="component" value="Unassembled WGS sequence"/>
</dbReference>
<dbReference type="InterPro" id="IPR051059">
    <property type="entry name" value="VerF-like"/>
</dbReference>
<feature type="region of interest" description="Disordered" evidence="8">
    <location>
        <begin position="70"/>
        <end position="123"/>
    </location>
</feature>
<feature type="domain" description="C2H2-type" evidence="9">
    <location>
        <begin position="19"/>
        <end position="49"/>
    </location>
</feature>
<proteinExistence type="predicted"/>